<dbReference type="Pfam" id="PF25976">
    <property type="entry name" value="LpqB_N"/>
    <property type="match status" value="1"/>
</dbReference>
<dbReference type="Pfam" id="PF10646">
    <property type="entry name" value="Germane"/>
    <property type="match status" value="1"/>
</dbReference>
<dbReference type="AlphaFoldDB" id="I2MZ47"/>
<dbReference type="InterPro" id="IPR011042">
    <property type="entry name" value="6-blade_b-propeller_TolB-like"/>
</dbReference>
<name>I2MZ47_STRT9</name>
<dbReference type="SMART" id="SM00909">
    <property type="entry name" value="Germane"/>
    <property type="match status" value="1"/>
</dbReference>
<organism evidence="2 3">
    <name type="scientific">Streptomyces tsukubensis (strain DSM 42081 / NBRC 108919 / NRRL 18488 / 9993)</name>
    <dbReference type="NCBI Taxonomy" id="1114943"/>
    <lineage>
        <taxon>Bacteria</taxon>
        <taxon>Bacillati</taxon>
        <taxon>Actinomycetota</taxon>
        <taxon>Actinomycetes</taxon>
        <taxon>Kitasatosporales</taxon>
        <taxon>Streptomycetaceae</taxon>
        <taxon>Streptomyces</taxon>
    </lineage>
</organism>
<keyword evidence="3" id="KW-1185">Reference proteome</keyword>
<proteinExistence type="predicted"/>
<gene>
    <name evidence="2" type="ORF">STSU_022840</name>
</gene>
<accession>I2MZ47</accession>
<dbReference type="Gene3D" id="2.120.10.30">
    <property type="entry name" value="TolB, C-terminal domain"/>
    <property type="match status" value="1"/>
</dbReference>
<dbReference type="Proteomes" id="UP000005940">
    <property type="component" value="Chromosome"/>
</dbReference>
<protein>
    <recommendedName>
        <fullName evidence="1">GerMN domain-containing protein</fullName>
    </recommendedName>
</protein>
<dbReference type="InterPro" id="IPR019606">
    <property type="entry name" value="GerMN"/>
</dbReference>
<dbReference type="EMBL" id="CP029159">
    <property type="protein sequence ID" value="QKM71796.1"/>
    <property type="molecule type" value="Genomic_DNA"/>
</dbReference>
<dbReference type="SUPFAM" id="SSF63829">
    <property type="entry name" value="Calcium-dependent phosphotriesterase"/>
    <property type="match status" value="1"/>
</dbReference>
<feature type="domain" description="GerMN" evidence="1">
    <location>
        <begin position="204"/>
        <end position="300"/>
    </location>
</feature>
<dbReference type="Pfam" id="PF10647">
    <property type="entry name" value="Gmad1"/>
    <property type="match status" value="1"/>
</dbReference>
<evidence type="ECO:0000313" key="2">
    <source>
        <dbReference type="EMBL" id="QKM71796.1"/>
    </source>
</evidence>
<dbReference type="InterPro" id="IPR018910">
    <property type="entry name" value="LpqB_C"/>
</dbReference>
<evidence type="ECO:0000259" key="1">
    <source>
        <dbReference type="SMART" id="SM00909"/>
    </source>
</evidence>
<reference evidence="2 3" key="1">
    <citation type="journal article" date="2012" name="J. Bacteriol.">
        <title>Draft genome of Streptomyces tsukubaensis NRRL 18488, the producer of the clinically important immunosuppressant tacrolimus (FK506).</title>
        <authorList>
            <person name="Barreiro C."/>
            <person name="Prieto C."/>
            <person name="Sola-Landa A."/>
            <person name="Solera E."/>
            <person name="Martinez-Castro M."/>
            <person name="Perez-Redondo R."/>
            <person name="Garcia-Estrada C."/>
            <person name="Aparicio J.F."/>
            <person name="Fernandez-Martinez L.T."/>
            <person name="Santos-Aberturas J."/>
            <person name="Salehi-Najafabadi Z."/>
            <person name="Rodriguez-Garcia A."/>
            <person name="Tauch A."/>
            <person name="Martin J.F."/>
        </authorList>
    </citation>
    <scope>NUCLEOTIDE SEQUENCE [LARGE SCALE GENOMIC DNA]</scope>
    <source>
        <strain evidence="3">DSM 42081 / NBRC 108919 / NRRL 18488 / 9993</strain>
    </source>
</reference>
<dbReference type="InterPro" id="IPR059026">
    <property type="entry name" value="LpqB_N"/>
</dbReference>
<evidence type="ECO:0000313" key="3">
    <source>
        <dbReference type="Proteomes" id="UP000005940"/>
    </source>
</evidence>
<sequence length="597" mass="63534">MVLITGCASMPDSGDVQVVKASPRADAQVRVHPVPPRKGAEAQDIIDGFLEAMTSDDADFATARAYLSPEKSRAWQPQKGGTVVLAVAPTTSFQAQPQAGASGQQGKEYLMSGTQIGEIDAQQAYRAVAPEDYRIPIHVSRQGGPDGEWRIDALPDGLVLGQSDFQRNYRPVNKYYFASGRNTVVADPVFIQQRMDPVTGMDPVTQSVKALLDGPTNWLKPVVESRFPSGTALAKGVTSLTVDDRDVLKVPLNEKAVNAGHAQCRKMAAQIMFTLKDLSAVRVEQIELQRPDGSQLCMLSGGQEKEYASDQSGTGAKQYFVNEKSQLAVLNTNDGETAVPEPVPGPMGTGQLPVGKIAVARDERLAAAVSTDSGRLYVEPITMSGDLLQPVYISQGKQPHDRLTAPSWDGRGDLWFADRDPAKPALLQRPAGQEAPREVTIAPGLDGARIHSVKVAADGTRIALLLEKDGKTTLHIGRIERTGSQHDPNVSVDGLLPAAPQMVDVKAVSWAGPSRLVVVGRESGGVEQVRYIQTDGSTSAANVLPGLNQVVSIAASNNEGQPLVAHSKADGIVRLPTGATWQTVVGVGKGSYPVYPG</sequence>